<evidence type="ECO:0000256" key="6">
    <source>
        <dbReference type="ARBA" id="ARBA00022695"/>
    </source>
</evidence>
<dbReference type="Gene3D" id="3.90.940.10">
    <property type="match status" value="1"/>
</dbReference>
<dbReference type="Pfam" id="PF01192">
    <property type="entry name" value="RNA_pol_Rpb6"/>
    <property type="match status" value="1"/>
</dbReference>
<comment type="similarity">
    <text evidence="1">Belongs to the RNA polymerase subunit omega family.</text>
</comment>
<evidence type="ECO:0000256" key="4">
    <source>
        <dbReference type="ARBA" id="ARBA00022478"/>
    </source>
</evidence>
<evidence type="ECO:0000313" key="11">
    <source>
        <dbReference type="EMBL" id="MBI1757458.1"/>
    </source>
</evidence>
<evidence type="ECO:0000256" key="7">
    <source>
        <dbReference type="ARBA" id="ARBA00023163"/>
    </source>
</evidence>
<dbReference type="AlphaFoldDB" id="A0A931LWF9"/>
<dbReference type="InterPro" id="IPR036161">
    <property type="entry name" value="RPB6/omega-like_sf"/>
</dbReference>
<evidence type="ECO:0000256" key="9">
    <source>
        <dbReference type="ARBA" id="ARBA00048552"/>
    </source>
</evidence>
<dbReference type="GO" id="GO:0000428">
    <property type="term" value="C:DNA-directed RNA polymerase complex"/>
    <property type="evidence" value="ECO:0007669"/>
    <property type="project" value="UniProtKB-KW"/>
</dbReference>
<dbReference type="GO" id="GO:0003677">
    <property type="term" value="F:DNA binding"/>
    <property type="evidence" value="ECO:0007669"/>
    <property type="project" value="InterPro"/>
</dbReference>
<gene>
    <name evidence="11" type="primary">rpoZ</name>
    <name evidence="11" type="ORF">HYR64_10175</name>
</gene>
<evidence type="ECO:0000256" key="1">
    <source>
        <dbReference type="ARBA" id="ARBA00006711"/>
    </source>
</evidence>
<evidence type="ECO:0000256" key="10">
    <source>
        <dbReference type="SAM" id="MobiDB-lite"/>
    </source>
</evidence>
<evidence type="ECO:0000313" key="12">
    <source>
        <dbReference type="Proteomes" id="UP000727962"/>
    </source>
</evidence>
<feature type="compositionally biased region" description="Acidic residues" evidence="10">
    <location>
        <begin position="151"/>
        <end position="164"/>
    </location>
</feature>
<dbReference type="InterPro" id="IPR003716">
    <property type="entry name" value="DNA-dir_RNA_pol_omega"/>
</dbReference>
<keyword evidence="4 11" id="KW-0240">DNA-directed RNA polymerase</keyword>
<reference evidence="11" key="1">
    <citation type="submission" date="2020-07" db="EMBL/GenBank/DDBJ databases">
        <title>Huge and variable diversity of episymbiotic CPR bacteria and DPANN archaea in groundwater ecosystems.</title>
        <authorList>
            <person name="He C.Y."/>
            <person name="Keren R."/>
            <person name="Whittaker M."/>
            <person name="Farag I.F."/>
            <person name="Doudna J."/>
            <person name="Cate J.H.D."/>
            <person name="Banfield J.F."/>
        </authorList>
    </citation>
    <scope>NUCLEOTIDE SEQUENCE</scope>
    <source>
        <strain evidence="11">NC_groundwater_17_Pr7_B-0.1um_64_12</strain>
    </source>
</reference>
<proteinExistence type="inferred from homology"/>
<dbReference type="SUPFAM" id="SSF63562">
    <property type="entry name" value="RPB6/omega subunit-like"/>
    <property type="match status" value="1"/>
</dbReference>
<keyword evidence="6 11" id="KW-0548">Nucleotidyltransferase</keyword>
<dbReference type="SMART" id="SM01409">
    <property type="entry name" value="RNA_pol_Rpb6"/>
    <property type="match status" value="1"/>
</dbReference>
<evidence type="ECO:0000256" key="3">
    <source>
        <dbReference type="ARBA" id="ARBA00013725"/>
    </source>
</evidence>
<protein>
    <recommendedName>
        <fullName evidence="3">DNA-directed RNA polymerase subunit omega</fullName>
        <ecNumber evidence="2">2.7.7.6</ecNumber>
    </recommendedName>
    <alternativeName>
        <fullName evidence="8">Transcriptase subunit omega</fullName>
    </alternativeName>
</protein>
<accession>A0A931LWF9</accession>
<dbReference type="NCBIfam" id="TIGR00690">
    <property type="entry name" value="rpoZ"/>
    <property type="match status" value="1"/>
</dbReference>
<evidence type="ECO:0000256" key="8">
    <source>
        <dbReference type="ARBA" id="ARBA00029924"/>
    </source>
</evidence>
<name>A0A931LWF9_FIMGI</name>
<comment type="caution">
    <text evidence="11">The sequence shown here is derived from an EMBL/GenBank/DDBJ whole genome shotgun (WGS) entry which is preliminary data.</text>
</comment>
<evidence type="ECO:0000256" key="2">
    <source>
        <dbReference type="ARBA" id="ARBA00012418"/>
    </source>
</evidence>
<comment type="catalytic activity">
    <reaction evidence="9">
        <text>RNA(n) + a ribonucleoside 5'-triphosphate = RNA(n+1) + diphosphate</text>
        <dbReference type="Rhea" id="RHEA:21248"/>
        <dbReference type="Rhea" id="RHEA-COMP:14527"/>
        <dbReference type="Rhea" id="RHEA-COMP:17342"/>
        <dbReference type="ChEBI" id="CHEBI:33019"/>
        <dbReference type="ChEBI" id="CHEBI:61557"/>
        <dbReference type="ChEBI" id="CHEBI:140395"/>
        <dbReference type="EC" id="2.7.7.6"/>
    </reaction>
</comment>
<keyword evidence="7" id="KW-0804">Transcription</keyword>
<feature type="region of interest" description="Disordered" evidence="10">
    <location>
        <begin position="136"/>
        <end position="164"/>
    </location>
</feature>
<organism evidence="11 12">
    <name type="scientific">Fimbriimonas ginsengisoli</name>
    <dbReference type="NCBI Taxonomy" id="1005039"/>
    <lineage>
        <taxon>Bacteria</taxon>
        <taxon>Bacillati</taxon>
        <taxon>Armatimonadota</taxon>
        <taxon>Fimbriimonadia</taxon>
        <taxon>Fimbriimonadales</taxon>
        <taxon>Fimbriimonadaceae</taxon>
        <taxon>Fimbriimonas</taxon>
    </lineage>
</organism>
<dbReference type="EC" id="2.7.7.6" evidence="2"/>
<evidence type="ECO:0000256" key="5">
    <source>
        <dbReference type="ARBA" id="ARBA00022679"/>
    </source>
</evidence>
<dbReference type="EMBL" id="JACOSL010000062">
    <property type="protein sequence ID" value="MBI1757458.1"/>
    <property type="molecule type" value="Genomic_DNA"/>
</dbReference>
<dbReference type="Proteomes" id="UP000727962">
    <property type="component" value="Unassembled WGS sequence"/>
</dbReference>
<sequence length="164" mass="17664">MLPSPDILNEFEHGRFVLSILAAKRAKQLREGALPLVQVESSHPLTIALSEIAAGKIKAVLPSATQPTLAETPAVPLLIDDTLPAELGMLLPALDEIEVALVATVEEEHEAEAIPEHEEPEVLSISDLVADEETPTPALAEDDTLSLSDIAEQETTLEEEEHEE</sequence>
<dbReference type="GO" id="GO:0003899">
    <property type="term" value="F:DNA-directed RNA polymerase activity"/>
    <property type="evidence" value="ECO:0007669"/>
    <property type="project" value="UniProtKB-EC"/>
</dbReference>
<dbReference type="InterPro" id="IPR006110">
    <property type="entry name" value="Pol_omega/Rpo6/RPB6"/>
</dbReference>
<dbReference type="GO" id="GO:0006351">
    <property type="term" value="P:DNA-templated transcription"/>
    <property type="evidence" value="ECO:0007669"/>
    <property type="project" value="InterPro"/>
</dbReference>
<keyword evidence="5 11" id="KW-0808">Transferase</keyword>